<protein>
    <recommendedName>
        <fullName evidence="3">Ankyrin repeat domain-containing protein</fullName>
    </recommendedName>
</protein>
<reference evidence="1 2" key="1">
    <citation type="submission" date="2021-12" db="EMBL/GenBank/DDBJ databases">
        <title>Genome sequencing of bacteria with rrn-lacking chromosome and rrn-plasmid.</title>
        <authorList>
            <person name="Anda M."/>
            <person name="Iwasaki W."/>
        </authorList>
    </citation>
    <scope>NUCLEOTIDE SEQUENCE [LARGE SCALE GENOMIC DNA]</scope>
    <source>
        <strain evidence="1 2">DSM 100852</strain>
    </source>
</reference>
<evidence type="ECO:0000313" key="2">
    <source>
        <dbReference type="Proteomes" id="UP001348817"/>
    </source>
</evidence>
<sequence length="69" mass="7400">MNKDLKLEALIEACGYGLLEPAKRLIDDGVNVNGYQDNLSPLIASVYGQNIALVELLVKSGAIINQGEL</sequence>
<dbReference type="Proteomes" id="UP001348817">
    <property type="component" value="Chromosome"/>
</dbReference>
<dbReference type="Pfam" id="PF12796">
    <property type="entry name" value="Ank_2"/>
    <property type="match status" value="1"/>
</dbReference>
<evidence type="ECO:0000313" key="1">
    <source>
        <dbReference type="EMBL" id="BDD10839.1"/>
    </source>
</evidence>
<dbReference type="KEGG" id="fax:FUAX_32710"/>
<dbReference type="AlphaFoldDB" id="A0AAU9CWH8"/>
<gene>
    <name evidence="1" type="ORF">FUAX_32710</name>
</gene>
<accession>A0AAU9CWH8</accession>
<dbReference type="RefSeq" id="WP_338392369.1">
    <property type="nucleotide sequence ID" value="NZ_AP025314.1"/>
</dbReference>
<dbReference type="SUPFAM" id="SSF48403">
    <property type="entry name" value="Ankyrin repeat"/>
    <property type="match status" value="1"/>
</dbReference>
<dbReference type="EMBL" id="AP025314">
    <property type="protein sequence ID" value="BDD10839.1"/>
    <property type="molecule type" value="Genomic_DNA"/>
</dbReference>
<name>A0AAU9CWH8_9BACT</name>
<dbReference type="Gene3D" id="1.25.40.20">
    <property type="entry name" value="Ankyrin repeat-containing domain"/>
    <property type="match status" value="1"/>
</dbReference>
<organism evidence="1 2">
    <name type="scientific">Fulvitalea axinellae</name>
    <dbReference type="NCBI Taxonomy" id="1182444"/>
    <lineage>
        <taxon>Bacteria</taxon>
        <taxon>Pseudomonadati</taxon>
        <taxon>Bacteroidota</taxon>
        <taxon>Cytophagia</taxon>
        <taxon>Cytophagales</taxon>
        <taxon>Persicobacteraceae</taxon>
        <taxon>Fulvitalea</taxon>
    </lineage>
</organism>
<evidence type="ECO:0008006" key="3">
    <source>
        <dbReference type="Google" id="ProtNLM"/>
    </source>
</evidence>
<keyword evidence="2" id="KW-1185">Reference proteome</keyword>
<dbReference type="InterPro" id="IPR036770">
    <property type="entry name" value="Ankyrin_rpt-contain_sf"/>
</dbReference>
<dbReference type="InterPro" id="IPR002110">
    <property type="entry name" value="Ankyrin_rpt"/>
</dbReference>
<proteinExistence type="predicted"/>